<dbReference type="STRING" id="53326.A0A016VK32"/>
<keyword evidence="3 6" id="KW-0687">Ribonucleoprotein</keyword>
<evidence type="ECO:0000256" key="6">
    <source>
        <dbReference type="RuleBase" id="RU004005"/>
    </source>
</evidence>
<dbReference type="GO" id="GO:0006412">
    <property type="term" value="P:translation"/>
    <property type="evidence" value="ECO:0007669"/>
    <property type="project" value="InterPro"/>
</dbReference>
<dbReference type="InterPro" id="IPR047867">
    <property type="entry name" value="Ribosomal_uL22_bac/org-type"/>
</dbReference>
<gene>
    <name evidence="7" type="primary">Acey_s0009.g523</name>
    <name evidence="7" type="synonym">Acey-mrpl-22</name>
    <name evidence="7" type="ORF">Y032_0009g523</name>
</gene>
<reference evidence="8" key="1">
    <citation type="journal article" date="2015" name="Nat. Genet.">
        <title>The genome and transcriptome of the zoonotic hookworm Ancylostoma ceylanicum identify infection-specific gene families.</title>
        <authorList>
            <person name="Schwarz E.M."/>
            <person name="Hu Y."/>
            <person name="Antoshechkin I."/>
            <person name="Miller M.M."/>
            <person name="Sternberg P.W."/>
            <person name="Aroian R.V."/>
        </authorList>
    </citation>
    <scope>NUCLEOTIDE SEQUENCE</scope>
    <source>
        <strain evidence="8">HY135</strain>
    </source>
</reference>
<proteinExistence type="inferred from homology"/>
<comment type="similarity">
    <text evidence="1 6">Belongs to the universal ribosomal protein uL22 family.</text>
</comment>
<dbReference type="EMBL" id="JARK01001345">
    <property type="protein sequence ID" value="EYC27098.1"/>
    <property type="molecule type" value="Genomic_DNA"/>
</dbReference>
<dbReference type="PANTHER" id="PTHR13501">
    <property type="entry name" value="CHLOROPLAST 50S RIBOSOMAL PROTEIN L22-RELATED"/>
    <property type="match status" value="1"/>
</dbReference>
<evidence type="ECO:0000256" key="5">
    <source>
        <dbReference type="ARBA" id="ARBA00035506"/>
    </source>
</evidence>
<evidence type="ECO:0000256" key="3">
    <source>
        <dbReference type="ARBA" id="ARBA00023274"/>
    </source>
</evidence>
<dbReference type="Gene3D" id="3.90.470.10">
    <property type="entry name" value="Ribosomal protein L22/L17"/>
    <property type="match status" value="1"/>
</dbReference>
<dbReference type="InterPro" id="IPR036394">
    <property type="entry name" value="Ribosomal_uL22_sf"/>
</dbReference>
<name>A0A016VK32_9BILA</name>
<dbReference type="PANTHER" id="PTHR13501:SF8">
    <property type="entry name" value="LARGE RIBOSOMAL SUBUNIT PROTEIN UL22M"/>
    <property type="match status" value="1"/>
</dbReference>
<evidence type="ECO:0000256" key="4">
    <source>
        <dbReference type="ARBA" id="ARBA00035286"/>
    </source>
</evidence>
<dbReference type="SUPFAM" id="SSF54843">
    <property type="entry name" value="Ribosomal protein L22"/>
    <property type="match status" value="1"/>
</dbReference>
<dbReference type="GO" id="GO:0005762">
    <property type="term" value="C:mitochondrial large ribosomal subunit"/>
    <property type="evidence" value="ECO:0007669"/>
    <property type="project" value="TreeGrafter"/>
</dbReference>
<accession>A0A016VK32</accession>
<sequence length="291" mass="33727">MLARGLRCLSVRWAHSNIQKPLDIATTSVVPGSKEAWERRLELRKPKLQRDEVLSAKVYYAPEWELDKKPNKDAGFPDPLKNYGITPEKWEYYNKVVWPPNYVVPETGLPKLREVFHCRESVHFSPKRMWQACQLVWRTNVDEAITQLQFQQLKSCKILAEVLTEAKERATNEFHIEFPSDMYVADAFPVQSNIIKENVNHDCYFRGLAHRNTHAARASAVLPRPRRVDVAALQSVGVAIVIDVPCIVCYKRDDSWVFVCNVCFCLPPLQFLSTYRAILSMAFLYLSQWNR</sequence>
<evidence type="ECO:0000313" key="8">
    <source>
        <dbReference type="Proteomes" id="UP000024635"/>
    </source>
</evidence>
<dbReference type="AlphaFoldDB" id="A0A016VK32"/>
<dbReference type="InterPro" id="IPR001063">
    <property type="entry name" value="Ribosomal_uL22"/>
</dbReference>
<organism evidence="7 8">
    <name type="scientific">Ancylostoma ceylanicum</name>
    <dbReference type="NCBI Taxonomy" id="53326"/>
    <lineage>
        <taxon>Eukaryota</taxon>
        <taxon>Metazoa</taxon>
        <taxon>Ecdysozoa</taxon>
        <taxon>Nematoda</taxon>
        <taxon>Chromadorea</taxon>
        <taxon>Rhabditida</taxon>
        <taxon>Rhabditina</taxon>
        <taxon>Rhabditomorpha</taxon>
        <taxon>Strongyloidea</taxon>
        <taxon>Ancylostomatidae</taxon>
        <taxon>Ancylostomatinae</taxon>
        <taxon>Ancylostoma</taxon>
    </lineage>
</organism>
<dbReference type="OrthoDB" id="416470at2759"/>
<dbReference type="Pfam" id="PF00237">
    <property type="entry name" value="Ribosomal_L22"/>
    <property type="match status" value="1"/>
</dbReference>
<keyword evidence="2 6" id="KW-0689">Ribosomal protein</keyword>
<evidence type="ECO:0000313" key="7">
    <source>
        <dbReference type="EMBL" id="EYC27098.1"/>
    </source>
</evidence>
<protein>
    <recommendedName>
        <fullName evidence="4">Large ribosomal subunit protein uL22m</fullName>
    </recommendedName>
    <alternativeName>
        <fullName evidence="5">39S ribosomal protein L22, mitochondrial</fullName>
    </alternativeName>
</protein>
<dbReference type="Proteomes" id="UP000024635">
    <property type="component" value="Unassembled WGS sequence"/>
</dbReference>
<comment type="caution">
    <text evidence="7">The sequence shown here is derived from an EMBL/GenBank/DDBJ whole genome shotgun (WGS) entry which is preliminary data.</text>
</comment>
<evidence type="ECO:0000256" key="2">
    <source>
        <dbReference type="ARBA" id="ARBA00022980"/>
    </source>
</evidence>
<evidence type="ECO:0000256" key="1">
    <source>
        <dbReference type="ARBA" id="ARBA00009451"/>
    </source>
</evidence>
<dbReference type="GO" id="GO:0003735">
    <property type="term" value="F:structural constituent of ribosome"/>
    <property type="evidence" value="ECO:0007669"/>
    <property type="project" value="InterPro"/>
</dbReference>
<keyword evidence="8" id="KW-1185">Reference proteome</keyword>